<dbReference type="Pfam" id="PF03712">
    <property type="entry name" value="Cu2_monoox_C"/>
    <property type="match status" value="1"/>
</dbReference>
<comment type="cofactor">
    <cofactor evidence="1">
        <name>Cu(2+)</name>
        <dbReference type="ChEBI" id="CHEBI:29036"/>
    </cofactor>
</comment>
<dbReference type="GO" id="GO:0016715">
    <property type="term" value="F:oxidoreductase activity, acting on paired donors, with incorporation or reduction of molecular oxygen, reduced ascorbate as one donor, and incorporation of one atom of oxygen"/>
    <property type="evidence" value="ECO:0007669"/>
    <property type="project" value="InterPro"/>
</dbReference>
<dbReference type="PROSITE" id="PS00085">
    <property type="entry name" value="CU2_MONOOXYGENASE_2"/>
    <property type="match status" value="1"/>
</dbReference>
<keyword evidence="5" id="KW-0186">Copper</keyword>
<dbReference type="InterPro" id="IPR036939">
    <property type="entry name" value="Cu2_ascorb_mOase_N_sf"/>
</dbReference>
<dbReference type="OrthoDB" id="10044505at2759"/>
<gene>
    <name evidence="11" type="ORF">GPUH_LOCUS17737</name>
</gene>
<protein>
    <submittedName>
        <fullName evidence="13">Peptidylglycine monooxygenase</fullName>
    </submittedName>
</protein>
<dbReference type="Gene3D" id="2.60.120.230">
    <property type="match status" value="1"/>
</dbReference>
<evidence type="ECO:0000256" key="4">
    <source>
        <dbReference type="ARBA" id="ARBA00023002"/>
    </source>
</evidence>
<feature type="domain" description="Copper type II ascorbate-dependent monooxygenase C-terminal" evidence="10">
    <location>
        <begin position="79"/>
        <end position="129"/>
    </location>
</feature>
<sequence length="147" mass="16324">MTTAGPDFERAPTCSDEPNILYAWGRDAPELHLPKGVGFKVGGDTGIQYIVLQVHYMTRLGPDYSGVAIESTVEPMEKRASTLLMVTGGTLPPNAKETFETACVIDEDIEMHPFAFRPHTHRHGEMVSFCIFFSPTNYYLPPSSKRS</sequence>
<keyword evidence="6" id="KW-0503">Monooxygenase</keyword>
<dbReference type="InterPro" id="IPR014783">
    <property type="entry name" value="Cu2_ascorb_mOase_CS-2"/>
</dbReference>
<dbReference type="InterPro" id="IPR008977">
    <property type="entry name" value="PHM/PNGase_F_dom_sf"/>
</dbReference>
<dbReference type="GO" id="GO:0005576">
    <property type="term" value="C:extracellular region"/>
    <property type="evidence" value="ECO:0007669"/>
    <property type="project" value="TreeGrafter"/>
</dbReference>
<keyword evidence="4" id="KW-0560">Oxidoreductase</keyword>
<reference evidence="13" key="1">
    <citation type="submission" date="2016-06" db="UniProtKB">
        <authorList>
            <consortium name="WormBaseParasite"/>
        </authorList>
    </citation>
    <scope>IDENTIFICATION</scope>
</reference>
<dbReference type="Gene3D" id="2.60.120.310">
    <property type="entry name" value="Copper type II, ascorbate-dependent monooxygenase, N-terminal domain"/>
    <property type="match status" value="1"/>
</dbReference>
<evidence type="ECO:0000256" key="5">
    <source>
        <dbReference type="ARBA" id="ARBA00023008"/>
    </source>
</evidence>
<evidence type="ECO:0000256" key="8">
    <source>
        <dbReference type="ARBA" id="ARBA00023180"/>
    </source>
</evidence>
<evidence type="ECO:0000256" key="7">
    <source>
        <dbReference type="ARBA" id="ARBA00023157"/>
    </source>
</evidence>
<keyword evidence="8" id="KW-0325">Glycoprotein</keyword>
<evidence type="ECO:0000313" key="12">
    <source>
        <dbReference type="Proteomes" id="UP000271098"/>
    </source>
</evidence>
<evidence type="ECO:0000313" key="11">
    <source>
        <dbReference type="EMBL" id="VDN30359.1"/>
    </source>
</evidence>
<evidence type="ECO:0000313" key="13">
    <source>
        <dbReference type="WBParaSite" id="GPUH_0001776001-mRNA-1"/>
    </source>
</evidence>
<proteinExistence type="predicted"/>
<evidence type="ECO:0000256" key="3">
    <source>
        <dbReference type="ARBA" id="ARBA00022729"/>
    </source>
</evidence>
<dbReference type="InterPro" id="IPR024548">
    <property type="entry name" value="Cu2_monoox_C"/>
</dbReference>
<dbReference type="InterPro" id="IPR000323">
    <property type="entry name" value="Cu2_ascorb_mOase_N"/>
</dbReference>
<dbReference type="SUPFAM" id="SSF49742">
    <property type="entry name" value="PHM/PNGase F"/>
    <property type="match status" value="2"/>
</dbReference>
<keyword evidence="2" id="KW-0479">Metal-binding</keyword>
<dbReference type="PANTHER" id="PTHR10680">
    <property type="entry name" value="PEPTIDYL-GLYCINE ALPHA-AMIDATING MONOOXYGENASE"/>
    <property type="match status" value="1"/>
</dbReference>
<dbReference type="GO" id="GO:0005507">
    <property type="term" value="F:copper ion binding"/>
    <property type="evidence" value="ECO:0007669"/>
    <property type="project" value="InterPro"/>
</dbReference>
<dbReference type="PANTHER" id="PTHR10680:SF14">
    <property type="entry name" value="PEPTIDYL-GLYCINE ALPHA-AMIDATING MONOOXYGENASE"/>
    <property type="match status" value="1"/>
</dbReference>
<evidence type="ECO:0000259" key="10">
    <source>
        <dbReference type="Pfam" id="PF03712"/>
    </source>
</evidence>
<evidence type="ECO:0000256" key="6">
    <source>
        <dbReference type="ARBA" id="ARBA00023033"/>
    </source>
</evidence>
<dbReference type="AlphaFoldDB" id="A0A183E9U6"/>
<accession>A0A183E9U6</accession>
<organism evidence="13">
    <name type="scientific">Gongylonema pulchrum</name>
    <dbReference type="NCBI Taxonomy" id="637853"/>
    <lineage>
        <taxon>Eukaryota</taxon>
        <taxon>Metazoa</taxon>
        <taxon>Ecdysozoa</taxon>
        <taxon>Nematoda</taxon>
        <taxon>Chromadorea</taxon>
        <taxon>Rhabditida</taxon>
        <taxon>Spirurina</taxon>
        <taxon>Spiruromorpha</taxon>
        <taxon>Spiruroidea</taxon>
        <taxon>Gongylonematidae</taxon>
        <taxon>Gongylonema</taxon>
    </lineage>
</organism>
<evidence type="ECO:0000259" key="9">
    <source>
        <dbReference type="Pfam" id="PF01082"/>
    </source>
</evidence>
<name>A0A183E9U6_9BILA</name>
<keyword evidence="7" id="KW-1015">Disulfide bond</keyword>
<reference evidence="11 12" key="2">
    <citation type="submission" date="2018-11" db="EMBL/GenBank/DDBJ databases">
        <authorList>
            <consortium name="Pathogen Informatics"/>
        </authorList>
    </citation>
    <scope>NUCLEOTIDE SEQUENCE [LARGE SCALE GENOMIC DNA]</scope>
</reference>
<keyword evidence="12" id="KW-1185">Reference proteome</keyword>
<evidence type="ECO:0000256" key="1">
    <source>
        <dbReference type="ARBA" id="ARBA00001973"/>
    </source>
</evidence>
<dbReference type="Pfam" id="PF01082">
    <property type="entry name" value="Cu2_monooxygen"/>
    <property type="match status" value="1"/>
</dbReference>
<dbReference type="InterPro" id="IPR014784">
    <property type="entry name" value="Cu2_ascorb_mOase-like_C"/>
</dbReference>
<dbReference type="Proteomes" id="UP000271098">
    <property type="component" value="Unassembled WGS sequence"/>
</dbReference>
<dbReference type="EMBL" id="UYRT01085620">
    <property type="protein sequence ID" value="VDN30359.1"/>
    <property type="molecule type" value="Genomic_DNA"/>
</dbReference>
<evidence type="ECO:0000256" key="2">
    <source>
        <dbReference type="ARBA" id="ARBA00022723"/>
    </source>
</evidence>
<feature type="domain" description="Copper type II ascorbate-dependent monooxygenase N-terminal" evidence="9">
    <location>
        <begin position="12"/>
        <end position="57"/>
    </location>
</feature>
<keyword evidence="3" id="KW-0732">Signal</keyword>
<dbReference type="WBParaSite" id="GPUH_0001776001-mRNA-1">
    <property type="protein sequence ID" value="GPUH_0001776001-mRNA-1"/>
    <property type="gene ID" value="GPUH_0001776001"/>
</dbReference>